<keyword evidence="1" id="KW-0808">Transferase</keyword>
<dbReference type="InterPro" id="IPR013785">
    <property type="entry name" value="Aldolase_TIM"/>
</dbReference>
<evidence type="ECO:0000313" key="1">
    <source>
        <dbReference type="EMBL" id="MTV32591.1"/>
    </source>
</evidence>
<protein>
    <submittedName>
        <fullName evidence="1">Tagatose-6-phosphate kinase</fullName>
    </submittedName>
</protein>
<dbReference type="GO" id="GO:0016301">
    <property type="term" value="F:kinase activity"/>
    <property type="evidence" value="ECO:0007669"/>
    <property type="project" value="UniProtKB-KW"/>
</dbReference>
<dbReference type="EMBL" id="WNKS01000019">
    <property type="protein sequence ID" value="MTV32591.1"/>
    <property type="molecule type" value="Genomic_DNA"/>
</dbReference>
<reference evidence="1 2" key="1">
    <citation type="submission" date="2019-11" db="EMBL/GenBank/DDBJ databases">
        <title>Whole-genome sequence of a Rhodoblastus acidophilus DSM 142.</title>
        <authorList>
            <person name="Kyndt J.A."/>
            <person name="Meyer T.E."/>
        </authorList>
    </citation>
    <scope>NUCLEOTIDE SEQUENCE [LARGE SCALE GENOMIC DNA]</scope>
    <source>
        <strain evidence="1 2">DSM 142</strain>
    </source>
</reference>
<dbReference type="GO" id="GO:0005975">
    <property type="term" value="P:carbohydrate metabolic process"/>
    <property type="evidence" value="ECO:0007669"/>
    <property type="project" value="InterPro"/>
</dbReference>
<name>A0A6N8DTW9_RHOAC</name>
<accession>A0A6N8DTW9</accession>
<evidence type="ECO:0000313" key="2">
    <source>
        <dbReference type="Proteomes" id="UP000439113"/>
    </source>
</evidence>
<dbReference type="Gene3D" id="3.20.20.70">
    <property type="entry name" value="Aldolase class I"/>
    <property type="match status" value="1"/>
</dbReference>
<organism evidence="1 2">
    <name type="scientific">Rhodoblastus acidophilus</name>
    <name type="common">Rhodopseudomonas acidophila</name>
    <dbReference type="NCBI Taxonomy" id="1074"/>
    <lineage>
        <taxon>Bacteria</taxon>
        <taxon>Pseudomonadati</taxon>
        <taxon>Pseudomonadota</taxon>
        <taxon>Alphaproteobacteria</taxon>
        <taxon>Hyphomicrobiales</taxon>
        <taxon>Rhodoblastaceae</taxon>
        <taxon>Rhodoblastus</taxon>
    </lineage>
</organism>
<dbReference type="Pfam" id="PF08013">
    <property type="entry name" value="GatZ_KbaZ-like"/>
    <property type="match status" value="1"/>
</dbReference>
<dbReference type="SUPFAM" id="SSF51569">
    <property type="entry name" value="Aldolase"/>
    <property type="match status" value="1"/>
</dbReference>
<gene>
    <name evidence="1" type="ORF">GJ654_16515</name>
</gene>
<sequence length="390" mass="43473">MIRKRLAEQLSHRPCTLLGVGPMSLNCVDAAIGLANRHDVDLMLVASRRQIDTDRLGGGYVNGWNASRFAEYVRQRDVGGHILLSRDHGGPWQNTEEIKRGYDATSAMDSARASYEEDIAAGYCVIHIDPSVGPDGGAPSFEDVLERLFTLYEFCWKTARRMGRDIVFEIGTEEQDAVSQALDSLCALITQVTKFCRGNNLPLPFFVVAQTGTKVMETVNVGSMNSPYRIAEEVPSTVHLPGVLAILNHFGLHLKQHNTDYVSDEVVGWHSWLGIHAANVAPEFGVVESRALLHVLESQRLNVLRDRFLEIAYETKKWEKWMLPSTTATDRQKAVIAGHYTFSTPAFLELKAQVQSRLNGSGVVLDDVLRSWVEASIARYLFGFRLVNQA</sequence>
<dbReference type="InterPro" id="IPR012062">
    <property type="entry name" value="GatZ/KbaZ-like"/>
</dbReference>
<proteinExistence type="predicted"/>
<keyword evidence="1" id="KW-0418">Kinase</keyword>
<dbReference type="Proteomes" id="UP000439113">
    <property type="component" value="Unassembled WGS sequence"/>
</dbReference>
<dbReference type="AlphaFoldDB" id="A0A6N8DTW9"/>
<comment type="caution">
    <text evidence="1">The sequence shown here is derived from an EMBL/GenBank/DDBJ whole genome shotgun (WGS) entry which is preliminary data.</text>
</comment>